<keyword evidence="1" id="KW-0560">Oxidoreductase</keyword>
<accession>A0A7C5DF41</accession>
<dbReference type="SUPFAM" id="SSF51430">
    <property type="entry name" value="NAD(P)-linked oxidoreductase"/>
    <property type="match status" value="1"/>
</dbReference>
<name>A0A7C5DF41_9CHLB</name>
<protein>
    <submittedName>
        <fullName evidence="3">Aldo/keto reductase</fullName>
    </submittedName>
</protein>
<dbReference type="GO" id="GO:0005829">
    <property type="term" value="C:cytosol"/>
    <property type="evidence" value="ECO:0007669"/>
    <property type="project" value="TreeGrafter"/>
</dbReference>
<dbReference type="GO" id="GO:0016491">
    <property type="term" value="F:oxidoreductase activity"/>
    <property type="evidence" value="ECO:0007669"/>
    <property type="project" value="UniProtKB-KW"/>
</dbReference>
<dbReference type="InterPro" id="IPR036812">
    <property type="entry name" value="NAD(P)_OxRdtase_dom_sf"/>
</dbReference>
<proteinExistence type="predicted"/>
<dbReference type="PANTHER" id="PTHR43364">
    <property type="entry name" value="NADH-SPECIFIC METHYLGLYOXAL REDUCTASE-RELATED"/>
    <property type="match status" value="1"/>
</dbReference>
<dbReference type="CDD" id="cd19102">
    <property type="entry name" value="AKR_unchar"/>
    <property type="match status" value="1"/>
</dbReference>
<dbReference type="Pfam" id="PF00248">
    <property type="entry name" value="Aldo_ket_red"/>
    <property type="match status" value="1"/>
</dbReference>
<dbReference type="AlphaFoldDB" id="A0A7C5DF41"/>
<dbReference type="Proteomes" id="UP000886058">
    <property type="component" value="Unassembled WGS sequence"/>
</dbReference>
<organism evidence="3">
    <name type="scientific">Chlorobaculum parvum</name>
    <dbReference type="NCBI Taxonomy" id="274539"/>
    <lineage>
        <taxon>Bacteria</taxon>
        <taxon>Pseudomonadati</taxon>
        <taxon>Chlorobiota</taxon>
        <taxon>Chlorobiia</taxon>
        <taxon>Chlorobiales</taxon>
        <taxon>Chlorobiaceae</taxon>
        <taxon>Chlorobaculum</taxon>
    </lineage>
</organism>
<feature type="domain" description="NADP-dependent oxidoreductase" evidence="2">
    <location>
        <begin position="17"/>
        <end position="313"/>
    </location>
</feature>
<dbReference type="InterPro" id="IPR050523">
    <property type="entry name" value="AKR_Detox_Biosynth"/>
</dbReference>
<evidence type="ECO:0000256" key="1">
    <source>
        <dbReference type="ARBA" id="ARBA00023002"/>
    </source>
</evidence>
<dbReference type="InterPro" id="IPR023210">
    <property type="entry name" value="NADP_OxRdtase_dom"/>
</dbReference>
<dbReference type="EMBL" id="DRSQ01000111">
    <property type="protein sequence ID" value="HHE32048.1"/>
    <property type="molecule type" value="Genomic_DNA"/>
</dbReference>
<comment type="caution">
    <text evidence="3">The sequence shown here is derived from an EMBL/GenBank/DDBJ whole genome shotgun (WGS) entry which is preliminary data.</text>
</comment>
<evidence type="ECO:0000259" key="2">
    <source>
        <dbReference type="Pfam" id="PF00248"/>
    </source>
</evidence>
<reference evidence="3" key="1">
    <citation type="journal article" date="2020" name="mSystems">
        <title>Genome- and Community-Level Interaction Insights into Carbon Utilization and Element Cycling Functions of Hydrothermarchaeota in Hydrothermal Sediment.</title>
        <authorList>
            <person name="Zhou Z."/>
            <person name="Liu Y."/>
            <person name="Xu W."/>
            <person name="Pan J."/>
            <person name="Luo Z.H."/>
            <person name="Li M."/>
        </authorList>
    </citation>
    <scope>NUCLEOTIDE SEQUENCE [LARGE SCALE GENOMIC DNA]</scope>
    <source>
        <strain evidence="3">HyVt-633</strain>
    </source>
</reference>
<dbReference type="InterPro" id="IPR020471">
    <property type="entry name" value="AKR"/>
</dbReference>
<gene>
    <name evidence="3" type="ORF">ENL07_05330</name>
</gene>
<evidence type="ECO:0000313" key="3">
    <source>
        <dbReference type="EMBL" id="HHE32048.1"/>
    </source>
</evidence>
<dbReference type="PANTHER" id="PTHR43364:SF4">
    <property type="entry name" value="NAD(P)-LINKED OXIDOREDUCTASE SUPERFAMILY PROTEIN"/>
    <property type="match status" value="1"/>
</dbReference>
<dbReference type="PRINTS" id="PR00069">
    <property type="entry name" value="ALDKETRDTASE"/>
</dbReference>
<sequence length="319" mass="35371">MEKRRLGTTDMEITPVGFGCWAIGGANWAYGWGSQSDREAIEAIEKAVELGVNWIDTAAVYGLGHAEELVSRALRGLDEKPFVFTKCGLVWDENRSISNNLCAESIRQECEASLQRLGTDRIDLYQIHWPNPDAEIEEAWQEMVRLQEEGLVRHISVSNFNVGQMERAASIASIASLQPPYSMLRRAIETEILPWCEQHDIGVIVYSPMLSGMLTGAMTRERALNLPADDWRRNNKEFQEPRLSANLELVELLRRIGKRRDASPGQVAIAWTLRHPAVTAAIVGGRTAAQVEGTAGAASLTLSEQEIAEIETFLAAMPA</sequence>
<dbReference type="Gene3D" id="3.20.20.100">
    <property type="entry name" value="NADP-dependent oxidoreductase domain"/>
    <property type="match status" value="1"/>
</dbReference>